<feature type="binding site" description="axial binding residue" evidence="1">
    <location>
        <position position="280"/>
    </location>
    <ligand>
        <name>heme</name>
        <dbReference type="ChEBI" id="CHEBI:30413"/>
    </ligand>
    <ligandPart>
        <name>Fe</name>
        <dbReference type="ChEBI" id="CHEBI:18248"/>
    </ligandPart>
</feature>
<keyword evidence="1" id="KW-0479">Metal-binding</keyword>
<dbReference type="GO" id="GO:0020037">
    <property type="term" value="F:heme binding"/>
    <property type="evidence" value="ECO:0007669"/>
    <property type="project" value="InterPro"/>
</dbReference>
<dbReference type="PRINTS" id="PR00463">
    <property type="entry name" value="EP450I"/>
</dbReference>
<protein>
    <submittedName>
        <fullName evidence="3">Cytochrome p450</fullName>
    </submittedName>
</protein>
<feature type="region of interest" description="Disordered" evidence="2">
    <location>
        <begin position="440"/>
        <end position="460"/>
    </location>
</feature>
<name>A0A9P6I1J5_9PEZI</name>
<evidence type="ECO:0000313" key="4">
    <source>
        <dbReference type="Proteomes" id="UP000781932"/>
    </source>
</evidence>
<dbReference type="PANTHER" id="PTHR36578:SF1">
    <property type="entry name" value="APPLE DOMAIN-CONTAINING PROTEIN"/>
    <property type="match status" value="1"/>
</dbReference>
<comment type="cofactor">
    <cofactor evidence="1">
        <name>heme</name>
        <dbReference type="ChEBI" id="CHEBI:30413"/>
    </cofactor>
</comment>
<dbReference type="RefSeq" id="XP_038743995.1">
    <property type="nucleotide sequence ID" value="XM_038890812.1"/>
</dbReference>
<dbReference type="AlphaFoldDB" id="A0A9P6I1J5"/>
<dbReference type="GO" id="GO:0004497">
    <property type="term" value="F:monooxygenase activity"/>
    <property type="evidence" value="ECO:0007669"/>
    <property type="project" value="InterPro"/>
</dbReference>
<sequence>MDVDLGAQLPEEQQGEFIRTYKEFIFSYREKSGILKWCENLLLNRRRTLLAKKLDDFLMDVIRRKFNDVKQDRGFSSRSILALSLRDTDALTQEIIDGTKDQLKTFLFAGHDTTSILLQWAFYELSRTPRAMRTLRAELESLFGPDLSPEAVRKALLSKGEEITRKMTYTSAVIKEILRLYPPAGSARLCPPGSNFYVHLQDGTSLCAEGMVLYNCATIIQRDANVFGSTKDDFVPERWLGNTDTSMATNDDEKAGIGKAGENGIPATAWRPFERGPRNCIGQELANIEARVILASVVGKYDFEKVGLGEATLGPQGKPIINEKGQHRSNTELYNTIRRLFLLVYFSAYYEGFKMRSALILAAVAGVSSANPVVIRAASAQTGIDLSAFDAAPKPVKVGPAVGATSEKPTYNAAQVKANAAKDALVNPVQAANSTIKARDLTGCTQTEPQGAGPVSSPDSYDQFMSDAQYDAIANNAATPQGYTQSFQDLAGSVEGPGYQGLYTLQAFDTIKCQQYCDAAPVCYGFNVFMERNPAYTPSNSCTNPPSTTNYKCTLWGYIKNAPPASQSGFTGPAPFGGSIQAPNSYIGVKFFPGPYDPAQCAAACQATTQYDHDHPRQDGTYDACNFFNSFVLSENNVPQGTYCSLYTKAWDKSYSTNVGQYRGSDYYSVSQSYGYTLTTQDSGVVSSN</sequence>
<dbReference type="InterPro" id="IPR002401">
    <property type="entry name" value="Cyt_P450_E_grp-I"/>
</dbReference>
<keyword evidence="1" id="KW-0349">Heme</keyword>
<dbReference type="Proteomes" id="UP000781932">
    <property type="component" value="Unassembled WGS sequence"/>
</dbReference>
<keyword evidence="4" id="KW-1185">Reference proteome</keyword>
<dbReference type="GeneID" id="62163886"/>
<evidence type="ECO:0000256" key="1">
    <source>
        <dbReference type="PIRSR" id="PIRSR602401-1"/>
    </source>
</evidence>
<reference evidence="3" key="2">
    <citation type="submission" date="2020-11" db="EMBL/GenBank/DDBJ databases">
        <title>Whole genome sequencing of Colletotrichum sp.</title>
        <authorList>
            <person name="Li H."/>
        </authorList>
    </citation>
    <scope>NUCLEOTIDE SEQUENCE</scope>
    <source>
        <strain evidence="3">CkLH20</strain>
    </source>
</reference>
<dbReference type="PRINTS" id="PR00385">
    <property type="entry name" value="P450"/>
</dbReference>
<dbReference type="SUPFAM" id="SSF48264">
    <property type="entry name" value="Cytochrome P450"/>
    <property type="match status" value="1"/>
</dbReference>
<dbReference type="GO" id="GO:0005506">
    <property type="term" value="F:iron ion binding"/>
    <property type="evidence" value="ECO:0007669"/>
    <property type="project" value="InterPro"/>
</dbReference>
<dbReference type="PANTHER" id="PTHR36578">
    <property type="entry name" value="CHROMOSOME 15, WHOLE GENOME SHOTGUN SEQUENCE"/>
    <property type="match status" value="1"/>
</dbReference>
<accession>A0A9P6I1J5</accession>
<evidence type="ECO:0000256" key="2">
    <source>
        <dbReference type="SAM" id="MobiDB-lite"/>
    </source>
</evidence>
<comment type="caution">
    <text evidence="3">The sequence shown here is derived from an EMBL/GenBank/DDBJ whole genome shotgun (WGS) entry which is preliminary data.</text>
</comment>
<organism evidence="3 4">
    <name type="scientific">Colletotrichum karsti</name>
    <dbReference type="NCBI Taxonomy" id="1095194"/>
    <lineage>
        <taxon>Eukaryota</taxon>
        <taxon>Fungi</taxon>
        <taxon>Dikarya</taxon>
        <taxon>Ascomycota</taxon>
        <taxon>Pezizomycotina</taxon>
        <taxon>Sordariomycetes</taxon>
        <taxon>Hypocreomycetidae</taxon>
        <taxon>Glomerellales</taxon>
        <taxon>Glomerellaceae</taxon>
        <taxon>Colletotrichum</taxon>
        <taxon>Colletotrichum boninense species complex</taxon>
    </lineage>
</organism>
<keyword evidence="1" id="KW-0408">Iron</keyword>
<evidence type="ECO:0000313" key="3">
    <source>
        <dbReference type="EMBL" id="KAF9874534.1"/>
    </source>
</evidence>
<dbReference type="InterPro" id="IPR036396">
    <property type="entry name" value="Cyt_P450_sf"/>
</dbReference>
<dbReference type="Pfam" id="PF00067">
    <property type="entry name" value="p450"/>
    <property type="match status" value="1"/>
</dbReference>
<reference evidence="3" key="1">
    <citation type="submission" date="2020-03" db="EMBL/GenBank/DDBJ databases">
        <authorList>
            <person name="He L."/>
        </authorList>
    </citation>
    <scope>NUCLEOTIDE SEQUENCE</scope>
    <source>
        <strain evidence="3">CkLH20</strain>
    </source>
</reference>
<dbReference type="Gene3D" id="1.10.630.10">
    <property type="entry name" value="Cytochrome P450"/>
    <property type="match status" value="1"/>
</dbReference>
<proteinExistence type="predicted"/>
<dbReference type="EMBL" id="JAATWM020000026">
    <property type="protein sequence ID" value="KAF9874534.1"/>
    <property type="molecule type" value="Genomic_DNA"/>
</dbReference>
<dbReference type="GO" id="GO:0016705">
    <property type="term" value="F:oxidoreductase activity, acting on paired donors, with incorporation or reduction of molecular oxygen"/>
    <property type="evidence" value="ECO:0007669"/>
    <property type="project" value="InterPro"/>
</dbReference>
<dbReference type="OrthoDB" id="10029320at2759"/>
<gene>
    <name evidence="3" type="ORF">CkaCkLH20_08097</name>
</gene>
<dbReference type="InterPro" id="IPR001128">
    <property type="entry name" value="Cyt_P450"/>
</dbReference>